<sequence length="230" mass="25597">MVYHSYPEAGYEAGGAKMGLAWCEDEALLDWHRLPEPVMSFENGEAWERGGLYKCCVVASGGSYYMFYNAKESTDWPWTEQTGLAVSEDLRTWRRDSDNPLMRTAPGSFYSVYFSDPCVKHDEATGRWINFGFGFDGKRAQGALAVSDDLRRWDIADSPWLPVGRPGELDASNAHKSSVVYWEGTLYHFYCACRPAEPGDAAVIGAENEAGGEFRCISLATSRALDDGRP</sequence>
<keyword evidence="6" id="KW-1185">Reference proteome</keyword>
<evidence type="ECO:0000256" key="1">
    <source>
        <dbReference type="ARBA" id="ARBA00009902"/>
    </source>
</evidence>
<evidence type="ECO:0000259" key="4">
    <source>
        <dbReference type="Pfam" id="PF00251"/>
    </source>
</evidence>
<protein>
    <recommendedName>
        <fullName evidence="4">Glycosyl hydrolase family 32 N-terminal domain-containing protein</fullName>
    </recommendedName>
</protein>
<keyword evidence="2" id="KW-0378">Hydrolase</keyword>
<proteinExistence type="inferred from homology"/>
<dbReference type="InterPro" id="IPR013148">
    <property type="entry name" value="Glyco_hydro_32_N"/>
</dbReference>
<comment type="similarity">
    <text evidence="1">Belongs to the glycosyl hydrolase 32 family.</text>
</comment>
<feature type="domain" description="Glycosyl hydrolase family 32 N-terminal" evidence="4">
    <location>
        <begin position="26"/>
        <end position="157"/>
    </location>
</feature>
<evidence type="ECO:0000313" key="5">
    <source>
        <dbReference type="EMBL" id="MDG0814718.1"/>
    </source>
</evidence>
<dbReference type="RefSeq" id="WP_277539685.1">
    <property type="nucleotide sequence ID" value="NZ_JAPDIA010000009.1"/>
</dbReference>
<accession>A0A9X4L1X6</accession>
<gene>
    <name evidence="5" type="ORF">OMP40_39585</name>
</gene>
<dbReference type="SUPFAM" id="SSF75005">
    <property type="entry name" value="Arabinanase/levansucrase/invertase"/>
    <property type="match status" value="1"/>
</dbReference>
<dbReference type="Pfam" id="PF00251">
    <property type="entry name" value="Glyco_hydro_32N"/>
    <property type="match status" value="1"/>
</dbReference>
<dbReference type="EMBL" id="JAPDIA010000009">
    <property type="protein sequence ID" value="MDG0814718.1"/>
    <property type="molecule type" value="Genomic_DNA"/>
</dbReference>
<keyword evidence="3" id="KW-0326">Glycosidase</keyword>
<dbReference type="GO" id="GO:0016798">
    <property type="term" value="F:hydrolase activity, acting on glycosyl bonds"/>
    <property type="evidence" value="ECO:0007669"/>
    <property type="project" value="UniProtKB-KW"/>
</dbReference>
<dbReference type="InterPro" id="IPR023296">
    <property type="entry name" value="Glyco_hydro_beta-prop_sf"/>
</dbReference>
<name>A0A9X4L1X6_9BACL</name>
<dbReference type="Gene3D" id="2.115.10.20">
    <property type="entry name" value="Glycosyl hydrolase domain, family 43"/>
    <property type="match status" value="2"/>
</dbReference>
<evidence type="ECO:0000256" key="3">
    <source>
        <dbReference type="ARBA" id="ARBA00023295"/>
    </source>
</evidence>
<evidence type="ECO:0000313" key="6">
    <source>
        <dbReference type="Proteomes" id="UP001153404"/>
    </source>
</evidence>
<dbReference type="Proteomes" id="UP001153404">
    <property type="component" value="Unassembled WGS sequence"/>
</dbReference>
<organism evidence="5 6">
    <name type="scientific">Cohnella rhizosphaerae</name>
    <dbReference type="NCBI Taxonomy" id="1457232"/>
    <lineage>
        <taxon>Bacteria</taxon>
        <taxon>Bacillati</taxon>
        <taxon>Bacillota</taxon>
        <taxon>Bacilli</taxon>
        <taxon>Bacillales</taxon>
        <taxon>Paenibacillaceae</taxon>
        <taxon>Cohnella</taxon>
    </lineage>
</organism>
<evidence type="ECO:0000256" key="2">
    <source>
        <dbReference type="ARBA" id="ARBA00022801"/>
    </source>
</evidence>
<comment type="caution">
    <text evidence="5">The sequence shown here is derived from an EMBL/GenBank/DDBJ whole genome shotgun (WGS) entry which is preliminary data.</text>
</comment>
<dbReference type="AlphaFoldDB" id="A0A9X4L1X6"/>
<reference evidence="5" key="1">
    <citation type="submission" date="2022-10" db="EMBL/GenBank/DDBJ databases">
        <title>Comparative genomic analysis of Cohnella hashimotonis sp. nov., isolated from the International Space Station.</title>
        <authorList>
            <person name="Simpson A."/>
            <person name="Venkateswaran K."/>
        </authorList>
    </citation>
    <scope>NUCLEOTIDE SEQUENCE</scope>
    <source>
        <strain evidence="5">DSM 28161</strain>
    </source>
</reference>